<sequence length="182" mass="20881">MGQASKTGGAICIELKSSIADDKAALSILAHEMGEADYLLRGYPKVIDNKDRTNCANRIGELFSHKHIHELLKQEGLHEYDSYLDKHDSKIWRCKDYKLDYVNDWEQILMLAWALITFPSLGRYKDDLKGYKYHFDPVFKILEIISNIPANCCVKQVQSSMNCVLEILFKYGLDDLTVTIES</sequence>
<protein>
    <submittedName>
        <fullName evidence="1">Uncharacterized protein</fullName>
    </submittedName>
</protein>
<proteinExistence type="predicted"/>
<reference evidence="2" key="1">
    <citation type="journal article" date="2019" name="Int. J. Syst. Evol. Microbiol.">
        <title>The Global Catalogue of Microorganisms (GCM) 10K type strain sequencing project: providing services to taxonomists for standard genome sequencing and annotation.</title>
        <authorList>
            <consortium name="The Broad Institute Genomics Platform"/>
            <consortium name="The Broad Institute Genome Sequencing Center for Infectious Disease"/>
            <person name="Wu L."/>
            <person name="Ma J."/>
        </authorList>
    </citation>
    <scope>NUCLEOTIDE SEQUENCE [LARGE SCALE GENOMIC DNA]</scope>
    <source>
        <strain evidence="2">CGMCC 1.16306</strain>
    </source>
</reference>
<organism evidence="1 2">
    <name type="scientific">Camelliibacillus cellulosilyticus</name>
    <dbReference type="NCBI Taxonomy" id="2174486"/>
    <lineage>
        <taxon>Bacteria</taxon>
        <taxon>Bacillati</taxon>
        <taxon>Bacillota</taxon>
        <taxon>Bacilli</taxon>
        <taxon>Bacillales</taxon>
        <taxon>Sporolactobacillaceae</taxon>
        <taxon>Camelliibacillus</taxon>
    </lineage>
</organism>
<dbReference type="EMBL" id="JBHSFW010000002">
    <property type="protein sequence ID" value="MFC4618553.1"/>
    <property type="molecule type" value="Genomic_DNA"/>
</dbReference>
<name>A0ABV9GKU7_9BACL</name>
<evidence type="ECO:0000313" key="2">
    <source>
        <dbReference type="Proteomes" id="UP001596022"/>
    </source>
</evidence>
<dbReference type="RefSeq" id="WP_376845600.1">
    <property type="nucleotide sequence ID" value="NZ_JBHSFW010000002.1"/>
</dbReference>
<keyword evidence="2" id="KW-1185">Reference proteome</keyword>
<gene>
    <name evidence="1" type="ORF">ACFO4N_07365</name>
</gene>
<accession>A0ABV9GKU7</accession>
<evidence type="ECO:0000313" key="1">
    <source>
        <dbReference type="EMBL" id="MFC4618553.1"/>
    </source>
</evidence>
<dbReference type="Proteomes" id="UP001596022">
    <property type="component" value="Unassembled WGS sequence"/>
</dbReference>
<comment type="caution">
    <text evidence="1">The sequence shown here is derived from an EMBL/GenBank/DDBJ whole genome shotgun (WGS) entry which is preliminary data.</text>
</comment>